<dbReference type="GO" id="GO:0046854">
    <property type="term" value="P:phosphatidylinositol phosphate biosynthetic process"/>
    <property type="evidence" value="ECO:0007669"/>
    <property type="project" value="TreeGrafter"/>
</dbReference>
<dbReference type="Proteomes" id="UP000596742">
    <property type="component" value="Unassembled WGS sequence"/>
</dbReference>
<dbReference type="EMBL" id="UYJE01001609">
    <property type="protein sequence ID" value="VDI03567.1"/>
    <property type="molecule type" value="Genomic_DNA"/>
</dbReference>
<dbReference type="SUPFAM" id="SSF56104">
    <property type="entry name" value="SAICAR synthase-like"/>
    <property type="match status" value="1"/>
</dbReference>
<proteinExistence type="inferred from homology"/>
<organism evidence="5 6">
    <name type="scientific">Mytilus galloprovincialis</name>
    <name type="common">Mediterranean mussel</name>
    <dbReference type="NCBI Taxonomy" id="29158"/>
    <lineage>
        <taxon>Eukaryota</taxon>
        <taxon>Metazoa</taxon>
        <taxon>Spiralia</taxon>
        <taxon>Lophotrochozoa</taxon>
        <taxon>Mollusca</taxon>
        <taxon>Bivalvia</taxon>
        <taxon>Autobranchia</taxon>
        <taxon>Pteriomorphia</taxon>
        <taxon>Mytilida</taxon>
        <taxon>Mytiloidea</taxon>
        <taxon>Mytilidae</taxon>
        <taxon>Mytilinae</taxon>
        <taxon>Mytilus</taxon>
    </lineage>
</organism>
<comment type="similarity">
    <text evidence="1 4">Belongs to the inositol phosphokinase (IPK) family.</text>
</comment>
<dbReference type="InterPro" id="IPR005522">
    <property type="entry name" value="IPK"/>
</dbReference>
<sequence length="330" mass="38072">MEPFFAEEFEQKVVCHAFQHQVGGHKCVLQITDNLICKPCEEAERNFYNSTPEELKPYVPGYRGEIFVYCEGDESKHTIYAKVPRSILRNQRLNAGKDRCIGDGSWSQSRLNHCIEGGALWKDNKNEKFLMFDNLVADFERPCALDIKLCRYYHGQCEDEHKRKKLEQKSNNSTSLSMGFRICGMQVYHPETGKLEKHNKYFGMSINDNQAVEVLRTFFGNSSNTNLHNISNTVRNIHTAILNQTDFVFLSISLFFFYDCKKPDVTPSIEKVEIDDQNVQAGFKVRLIDFEKAIASSDNKIHQLPQRIKDNINYGMVNLANIIDSFVIEK</sequence>
<dbReference type="GO" id="GO:0000828">
    <property type="term" value="F:inositol hexakisphosphate kinase activity"/>
    <property type="evidence" value="ECO:0007669"/>
    <property type="project" value="TreeGrafter"/>
</dbReference>
<evidence type="ECO:0000256" key="2">
    <source>
        <dbReference type="ARBA" id="ARBA00022679"/>
    </source>
</evidence>
<dbReference type="GO" id="GO:0005634">
    <property type="term" value="C:nucleus"/>
    <property type="evidence" value="ECO:0007669"/>
    <property type="project" value="TreeGrafter"/>
</dbReference>
<dbReference type="GO" id="GO:0032958">
    <property type="term" value="P:inositol phosphate biosynthetic process"/>
    <property type="evidence" value="ECO:0007669"/>
    <property type="project" value="InterPro"/>
</dbReference>
<protein>
    <recommendedName>
        <fullName evidence="4">Kinase</fullName>
        <ecNumber evidence="4">2.7.-.-</ecNumber>
    </recommendedName>
</protein>
<dbReference type="OrthoDB" id="2573163at2759"/>
<comment type="caution">
    <text evidence="5">The sequence shown here is derived from an EMBL/GenBank/DDBJ whole genome shotgun (WGS) entry which is preliminary data.</text>
</comment>
<keyword evidence="2 4" id="KW-0808">Transferase</keyword>
<dbReference type="PANTHER" id="PTHR12400">
    <property type="entry name" value="INOSITOL POLYPHOSPHATE KINASE"/>
    <property type="match status" value="1"/>
</dbReference>
<evidence type="ECO:0000256" key="4">
    <source>
        <dbReference type="RuleBase" id="RU363090"/>
    </source>
</evidence>
<dbReference type="Pfam" id="PF03770">
    <property type="entry name" value="IPK"/>
    <property type="match status" value="1"/>
</dbReference>
<gene>
    <name evidence="5" type="ORF">MGAL_10B033575</name>
</gene>
<evidence type="ECO:0000313" key="6">
    <source>
        <dbReference type="Proteomes" id="UP000596742"/>
    </source>
</evidence>
<dbReference type="PANTHER" id="PTHR12400:SF21">
    <property type="entry name" value="KINASE"/>
    <property type="match status" value="1"/>
</dbReference>
<keyword evidence="6" id="KW-1185">Reference proteome</keyword>
<dbReference type="GO" id="GO:0005737">
    <property type="term" value="C:cytoplasm"/>
    <property type="evidence" value="ECO:0007669"/>
    <property type="project" value="TreeGrafter"/>
</dbReference>
<evidence type="ECO:0000256" key="1">
    <source>
        <dbReference type="ARBA" id="ARBA00007374"/>
    </source>
</evidence>
<reference evidence="5" key="1">
    <citation type="submission" date="2018-11" db="EMBL/GenBank/DDBJ databases">
        <authorList>
            <person name="Alioto T."/>
            <person name="Alioto T."/>
        </authorList>
    </citation>
    <scope>NUCLEOTIDE SEQUENCE</scope>
</reference>
<accession>A0A8B6CG82</accession>
<dbReference type="InterPro" id="IPR038286">
    <property type="entry name" value="IPK_sf"/>
</dbReference>
<keyword evidence="3 4" id="KW-0418">Kinase</keyword>
<dbReference type="EC" id="2.7.-.-" evidence="4"/>
<evidence type="ECO:0000256" key="3">
    <source>
        <dbReference type="ARBA" id="ARBA00022777"/>
    </source>
</evidence>
<dbReference type="AlphaFoldDB" id="A0A8B6CG82"/>
<name>A0A8B6CG82_MYTGA</name>
<dbReference type="Gene3D" id="3.30.470.160">
    <property type="entry name" value="Inositol polyphosphate kinase"/>
    <property type="match status" value="1"/>
</dbReference>
<evidence type="ECO:0000313" key="5">
    <source>
        <dbReference type="EMBL" id="VDI03567.1"/>
    </source>
</evidence>